<dbReference type="EMBL" id="BARU01047183">
    <property type="protein sequence ID" value="GAH97134.1"/>
    <property type="molecule type" value="Genomic_DNA"/>
</dbReference>
<protein>
    <submittedName>
        <fullName evidence="1">Uncharacterized protein</fullName>
    </submittedName>
</protein>
<evidence type="ECO:0000313" key="1">
    <source>
        <dbReference type="EMBL" id="GAH97134.1"/>
    </source>
</evidence>
<accession>X1L3X6</accession>
<name>X1L3X6_9ZZZZ</name>
<sequence length="111" mass="13389">QYAKDIRETKLADATRRYIQTRTLDAMSEAYYADKGAGDKEVKMFIAEQPWMDRERLIQRHRRYGRLYQIPDKRWWLNLVDMPSPEAAATLYWTRWTQSDAAEKKRLDKNM</sequence>
<gene>
    <name evidence="1" type="ORF">S03H2_70816</name>
</gene>
<comment type="caution">
    <text evidence="1">The sequence shown here is derived from an EMBL/GenBank/DDBJ whole genome shotgun (WGS) entry which is preliminary data.</text>
</comment>
<feature type="non-terminal residue" evidence="1">
    <location>
        <position position="1"/>
    </location>
</feature>
<proteinExistence type="predicted"/>
<dbReference type="AlphaFoldDB" id="X1L3X6"/>
<organism evidence="1">
    <name type="scientific">marine sediment metagenome</name>
    <dbReference type="NCBI Taxonomy" id="412755"/>
    <lineage>
        <taxon>unclassified sequences</taxon>
        <taxon>metagenomes</taxon>
        <taxon>ecological metagenomes</taxon>
    </lineage>
</organism>
<feature type="non-terminal residue" evidence="1">
    <location>
        <position position="111"/>
    </location>
</feature>
<reference evidence="1" key="1">
    <citation type="journal article" date="2014" name="Front. Microbiol.">
        <title>High frequency of phylogenetically diverse reductive dehalogenase-homologous genes in deep subseafloor sedimentary metagenomes.</title>
        <authorList>
            <person name="Kawai M."/>
            <person name="Futagami T."/>
            <person name="Toyoda A."/>
            <person name="Takaki Y."/>
            <person name="Nishi S."/>
            <person name="Hori S."/>
            <person name="Arai W."/>
            <person name="Tsubouchi T."/>
            <person name="Morono Y."/>
            <person name="Uchiyama I."/>
            <person name="Ito T."/>
            <person name="Fujiyama A."/>
            <person name="Inagaki F."/>
            <person name="Takami H."/>
        </authorList>
    </citation>
    <scope>NUCLEOTIDE SEQUENCE</scope>
    <source>
        <strain evidence="1">Expedition CK06-06</strain>
    </source>
</reference>